<keyword evidence="4" id="KW-1185">Reference proteome</keyword>
<dbReference type="RefSeq" id="WP_224193586.1">
    <property type="nucleotide sequence ID" value="NZ_JAIRAU010000027.1"/>
</dbReference>
<feature type="compositionally biased region" description="Low complexity" evidence="1">
    <location>
        <begin position="32"/>
        <end position="46"/>
    </location>
</feature>
<proteinExistence type="predicted"/>
<dbReference type="SUPFAM" id="SSF53335">
    <property type="entry name" value="S-adenosyl-L-methionine-dependent methyltransferases"/>
    <property type="match status" value="1"/>
</dbReference>
<dbReference type="PIRSF" id="PIRSF031679">
    <property type="entry name" value="Mtase_Alr7345_prd"/>
    <property type="match status" value="1"/>
</dbReference>
<keyword evidence="2" id="KW-0732">Signal</keyword>
<evidence type="ECO:0000313" key="3">
    <source>
        <dbReference type="EMBL" id="MBZ5711827.1"/>
    </source>
</evidence>
<evidence type="ECO:0000256" key="1">
    <source>
        <dbReference type="SAM" id="MobiDB-lite"/>
    </source>
</evidence>
<feature type="region of interest" description="Disordered" evidence="1">
    <location>
        <begin position="27"/>
        <end position="46"/>
    </location>
</feature>
<dbReference type="GO" id="GO:0032259">
    <property type="term" value="P:methylation"/>
    <property type="evidence" value="ECO:0007669"/>
    <property type="project" value="UniProtKB-KW"/>
</dbReference>
<reference evidence="3" key="1">
    <citation type="submission" date="2021-08" db="EMBL/GenBank/DDBJ databases">
        <authorList>
            <person name="Stevens D.C."/>
        </authorList>
    </citation>
    <scope>NUCLEOTIDE SEQUENCE</scope>
    <source>
        <strain evidence="3">DSM 53165</strain>
    </source>
</reference>
<feature type="chain" id="PRO_5046977558" evidence="2">
    <location>
        <begin position="26"/>
        <end position="304"/>
    </location>
</feature>
<dbReference type="InterPro" id="IPR029063">
    <property type="entry name" value="SAM-dependent_MTases_sf"/>
</dbReference>
<evidence type="ECO:0000256" key="2">
    <source>
        <dbReference type="SAM" id="SignalP"/>
    </source>
</evidence>
<protein>
    <submittedName>
        <fullName evidence="3">Methyltransferase</fullName>
    </submittedName>
</protein>
<evidence type="ECO:0000313" key="4">
    <source>
        <dbReference type="Proteomes" id="UP001139031"/>
    </source>
</evidence>
<comment type="caution">
    <text evidence="3">The sequence shown here is derived from an EMBL/GenBank/DDBJ whole genome shotgun (WGS) entry which is preliminary data.</text>
</comment>
<dbReference type="EMBL" id="JAIRAU010000027">
    <property type="protein sequence ID" value="MBZ5711827.1"/>
    <property type="molecule type" value="Genomic_DNA"/>
</dbReference>
<keyword evidence="3" id="KW-0489">Methyltransferase</keyword>
<dbReference type="CDD" id="cd02440">
    <property type="entry name" value="AdoMet_MTases"/>
    <property type="match status" value="1"/>
</dbReference>
<dbReference type="InterPro" id="IPR016980">
    <property type="entry name" value="S-AdoMet-dep_MeTrfase_Alr7345"/>
</dbReference>
<dbReference type="GO" id="GO:0008168">
    <property type="term" value="F:methyltransferase activity"/>
    <property type="evidence" value="ECO:0007669"/>
    <property type="project" value="UniProtKB-KW"/>
</dbReference>
<organism evidence="3 4">
    <name type="scientific">Nannocystis pusilla</name>
    <dbReference type="NCBI Taxonomy" id="889268"/>
    <lineage>
        <taxon>Bacteria</taxon>
        <taxon>Pseudomonadati</taxon>
        <taxon>Myxococcota</taxon>
        <taxon>Polyangia</taxon>
        <taxon>Nannocystales</taxon>
        <taxon>Nannocystaceae</taxon>
        <taxon>Nannocystis</taxon>
    </lineage>
</organism>
<keyword evidence="3" id="KW-0808">Transferase</keyword>
<dbReference type="Proteomes" id="UP001139031">
    <property type="component" value="Unassembled WGS sequence"/>
</dbReference>
<gene>
    <name evidence="3" type="ORF">K7C98_21505</name>
</gene>
<accession>A0ABS7TUL2</accession>
<name>A0ABS7TUL2_9BACT</name>
<feature type="signal peptide" evidence="2">
    <location>
        <begin position="1"/>
        <end position="25"/>
    </location>
</feature>
<dbReference type="Gene3D" id="3.40.50.150">
    <property type="entry name" value="Vaccinia Virus protein VP39"/>
    <property type="match status" value="1"/>
</dbReference>
<sequence length="304" mass="32612">MLLRTALRSLSLTALVASLVPLGCASKSTETPAESPAPGGEDPAAAAVRDADPATVAALKAAIAGPQRSAENRARDQYRHPLETLLFFGLKKDMTVVELWPGGGGWFTEILAPTLRDSGKLITTNFDPSGPPDAYQTRNANKFKDKLAGAPEVYDQVEVVTVTDPTTLVLAPEGSVDLVVTFRNTHGWVKDDIDGAIYGAAFKALKPGGILGVEAHRGKPGPVDDPKKAAETGYLPEDWVVARIESYGFKLQARSEINANPKDTKDYAEGVWTLPPSLELGDKDRDKYVAIGESDRMTLKFVKP</sequence>